<evidence type="ECO:0000256" key="3">
    <source>
        <dbReference type="ARBA" id="ARBA00022729"/>
    </source>
</evidence>
<evidence type="ECO:0000313" key="8">
    <source>
        <dbReference type="EMBL" id="SUZ62624.1"/>
    </source>
</evidence>
<gene>
    <name evidence="8" type="ORF">METZ01_LOCUS15478</name>
</gene>
<evidence type="ECO:0000259" key="5">
    <source>
        <dbReference type="Pfam" id="PF00263"/>
    </source>
</evidence>
<evidence type="ECO:0000259" key="7">
    <source>
        <dbReference type="Pfam" id="PF21305"/>
    </source>
</evidence>
<dbReference type="EMBL" id="UINC01000882">
    <property type="protein sequence ID" value="SUZ62624.1"/>
    <property type="molecule type" value="Genomic_DNA"/>
</dbReference>
<comment type="subcellular location">
    <subcellularLocation>
        <location evidence="1">Membrane</location>
    </subcellularLocation>
</comment>
<keyword evidence="3" id="KW-0732">Signal</keyword>
<evidence type="ECO:0000256" key="2">
    <source>
        <dbReference type="ARBA" id="ARBA00022692"/>
    </source>
</evidence>
<dbReference type="InterPro" id="IPR005644">
    <property type="entry name" value="NolW-like"/>
</dbReference>
<dbReference type="PANTHER" id="PTHR30332:SF24">
    <property type="entry name" value="SECRETIN GSPD-RELATED"/>
    <property type="match status" value="1"/>
</dbReference>
<dbReference type="Pfam" id="PF00263">
    <property type="entry name" value="Secretin"/>
    <property type="match status" value="1"/>
</dbReference>
<evidence type="ECO:0000256" key="4">
    <source>
        <dbReference type="ARBA" id="ARBA00023136"/>
    </source>
</evidence>
<reference evidence="8" key="1">
    <citation type="submission" date="2018-05" db="EMBL/GenBank/DDBJ databases">
        <authorList>
            <person name="Lanie J.A."/>
            <person name="Ng W.-L."/>
            <person name="Kazmierczak K.M."/>
            <person name="Andrzejewski T.M."/>
            <person name="Davidsen T.M."/>
            <person name="Wayne K.J."/>
            <person name="Tettelin H."/>
            <person name="Glass J.I."/>
            <person name="Rusch D."/>
            <person name="Podicherti R."/>
            <person name="Tsui H.-C.T."/>
            <person name="Winkler M.E."/>
        </authorList>
    </citation>
    <scope>NUCLEOTIDE SEQUENCE</scope>
</reference>
<evidence type="ECO:0000259" key="6">
    <source>
        <dbReference type="Pfam" id="PF03958"/>
    </source>
</evidence>
<dbReference type="PRINTS" id="PR00811">
    <property type="entry name" value="BCTERIALGSPD"/>
</dbReference>
<protein>
    <submittedName>
        <fullName evidence="8">Uncharacterized protein</fullName>
    </submittedName>
</protein>
<organism evidence="8">
    <name type="scientific">marine metagenome</name>
    <dbReference type="NCBI Taxonomy" id="408172"/>
    <lineage>
        <taxon>unclassified sequences</taxon>
        <taxon>metagenomes</taxon>
        <taxon>ecological metagenomes</taxon>
    </lineage>
</organism>
<sequence>MTESAITQETYLLNYDNVDIRKVTQDIARFSKKTIILDPRVKGKVTIFSDTLLDENQVWQVFLRTTQVNGFSTINEGNMVRIVPENEATRDDNTSSQSGDFMTKIFLLENRMVGEVLPMLKPITGRQAHLSSIPSVNSIILVDRKSNVDRITLLLKELDKNDSAKISIIKLENLSSVEAVRILDKLKMQSNPTINNFIAISFTQSNSVILSASKLVTKNVEKTLQTLDEDVQNDGTVAVIYLKYAKAEDVASIIDTVSNRFETETDSQKPVVTYHEKTNSLIVSSDDSNLDLIRNLVAKIDIRRAQVLVEAIIVELSETAAKNLGIETIFKDSDLPIGLTRFPGSNAPDLLAIAGNAIEGDDSATLNTAATNSLLNTQGFVAGFGNVNKDGDSFLGIINAIAEDQNSNILSTPSIIAMDNEEANLVIGQEIPITTGESLGANNSNPFRTTSRQEVGIKLSIKPQINEGNSVILEIKQEVSGVAGSLTAGADVVTNKRTIETTVLVDNNQIIVLGGLIDDDIQETVNRVPILGNIPLLGKLFSRTSKSVVRRNLTVFLRPKILADSQSINQVSLEKYNFIKAEGLLNEEREKIIDLSSEDQ</sequence>
<dbReference type="InterPro" id="IPR004846">
    <property type="entry name" value="T2SS/T3SS_dom"/>
</dbReference>
<feature type="domain" description="GspD-like N0" evidence="7">
    <location>
        <begin position="13"/>
        <end position="82"/>
    </location>
</feature>
<dbReference type="AlphaFoldDB" id="A0A381P7Q1"/>
<dbReference type="Pfam" id="PF03958">
    <property type="entry name" value="Secretin_N"/>
    <property type="match status" value="1"/>
</dbReference>
<dbReference type="GO" id="GO:0009306">
    <property type="term" value="P:protein secretion"/>
    <property type="evidence" value="ECO:0007669"/>
    <property type="project" value="InterPro"/>
</dbReference>
<dbReference type="InterPro" id="IPR049371">
    <property type="entry name" value="GspD-like_N0"/>
</dbReference>
<feature type="domain" description="NolW-like" evidence="6">
    <location>
        <begin position="237"/>
        <end position="306"/>
    </location>
</feature>
<dbReference type="Gene3D" id="3.30.1370.120">
    <property type="match status" value="2"/>
</dbReference>
<feature type="domain" description="Type II/III secretion system secretin-like" evidence="5">
    <location>
        <begin position="401"/>
        <end position="562"/>
    </location>
</feature>
<keyword evidence="4" id="KW-0472">Membrane</keyword>
<dbReference type="InterPro" id="IPR038591">
    <property type="entry name" value="NolW-like_sf"/>
</dbReference>
<name>A0A381P7Q1_9ZZZZ</name>
<proteinExistence type="predicted"/>
<dbReference type="InterPro" id="IPR050810">
    <property type="entry name" value="Bact_Secretion_Sys_Channel"/>
</dbReference>
<dbReference type="GO" id="GO:0015627">
    <property type="term" value="C:type II protein secretion system complex"/>
    <property type="evidence" value="ECO:0007669"/>
    <property type="project" value="TreeGrafter"/>
</dbReference>
<evidence type="ECO:0000256" key="1">
    <source>
        <dbReference type="ARBA" id="ARBA00004370"/>
    </source>
</evidence>
<dbReference type="PRINTS" id="PR01032">
    <property type="entry name" value="PHAGEIV"/>
</dbReference>
<dbReference type="Pfam" id="PF21305">
    <property type="entry name" value="type_II_gspD_N0"/>
    <property type="match status" value="1"/>
</dbReference>
<dbReference type="PANTHER" id="PTHR30332">
    <property type="entry name" value="PROBABLE GENERAL SECRETION PATHWAY PROTEIN D"/>
    <property type="match status" value="1"/>
</dbReference>
<accession>A0A381P7Q1</accession>
<dbReference type="GO" id="GO:0016020">
    <property type="term" value="C:membrane"/>
    <property type="evidence" value="ECO:0007669"/>
    <property type="project" value="UniProtKB-SubCell"/>
</dbReference>
<keyword evidence="2" id="KW-0812">Transmembrane</keyword>
<dbReference type="InterPro" id="IPR001775">
    <property type="entry name" value="GspD/PilQ"/>
</dbReference>